<dbReference type="EMBL" id="VZQQ01000033">
    <property type="protein sequence ID" value="MBC8750442.1"/>
    <property type="molecule type" value="Genomic_DNA"/>
</dbReference>
<dbReference type="RefSeq" id="WP_187637388.1">
    <property type="nucleotide sequence ID" value="NZ_VZQQ01000033.1"/>
</dbReference>
<reference evidence="1 2" key="1">
    <citation type="submission" date="2019-09" db="EMBL/GenBank/DDBJ databases">
        <title>Paraburkholderia podalyriae sp. nov., A South African Podalyria-associated rhizobium.</title>
        <authorList>
            <person name="Mavima L."/>
            <person name="Beukes C.W."/>
            <person name="Palmer M."/>
            <person name="De Meyer S.E."/>
            <person name="James E.K."/>
            <person name="Maluk M."/>
            <person name="Avontuur J.R."/>
            <person name="Chan W.Y."/>
            <person name="Venter S.N."/>
            <person name="Steenkamp E.T."/>
        </authorList>
    </citation>
    <scope>NUCLEOTIDE SEQUENCE [LARGE SCALE GENOMIC DNA]</scope>
    <source>
        <strain evidence="1 2">WC7.3b</strain>
    </source>
</reference>
<protein>
    <submittedName>
        <fullName evidence="1">Uncharacterized protein</fullName>
    </submittedName>
</protein>
<organism evidence="1 2">
    <name type="scientific">Paraburkholderia podalyriae</name>
    <dbReference type="NCBI Taxonomy" id="1938811"/>
    <lineage>
        <taxon>Bacteria</taxon>
        <taxon>Pseudomonadati</taxon>
        <taxon>Pseudomonadota</taxon>
        <taxon>Betaproteobacteria</taxon>
        <taxon>Burkholderiales</taxon>
        <taxon>Burkholderiaceae</taxon>
        <taxon>Paraburkholderia</taxon>
    </lineage>
</organism>
<gene>
    <name evidence="1" type="ORF">F6X42_28785</name>
</gene>
<name>A0ABR7PW13_9BURK</name>
<evidence type="ECO:0000313" key="2">
    <source>
        <dbReference type="Proteomes" id="UP000736373"/>
    </source>
</evidence>
<sequence length="142" mass="15105">MRHHEAPFIFPRGSATCPACPKRQTTVQLRKLASATLTVVLVSLASTAVAQTIAIVSGTYGGSCGVRHGNDTRHLAAECGGRMSCRYVIKDRRTDNPLSECKKDYLAEWRCGMHEFHTAAVSPEANASTLAISCIASAGAGK</sequence>
<accession>A0ABR7PW13</accession>
<dbReference type="Proteomes" id="UP000736373">
    <property type="component" value="Unassembled WGS sequence"/>
</dbReference>
<proteinExistence type="predicted"/>
<comment type="caution">
    <text evidence="1">The sequence shown here is derived from an EMBL/GenBank/DDBJ whole genome shotgun (WGS) entry which is preliminary data.</text>
</comment>
<evidence type="ECO:0000313" key="1">
    <source>
        <dbReference type="EMBL" id="MBC8750442.1"/>
    </source>
</evidence>
<keyword evidence="2" id="KW-1185">Reference proteome</keyword>